<dbReference type="EMBL" id="KK853474">
    <property type="protein sequence ID" value="KDR07357.1"/>
    <property type="molecule type" value="Genomic_DNA"/>
</dbReference>
<protein>
    <submittedName>
        <fullName evidence="1">Uncharacterized protein</fullName>
    </submittedName>
</protein>
<name>A0A067QIV4_ZOONE</name>
<organism evidence="1 2">
    <name type="scientific">Zootermopsis nevadensis</name>
    <name type="common">Dampwood termite</name>
    <dbReference type="NCBI Taxonomy" id="136037"/>
    <lineage>
        <taxon>Eukaryota</taxon>
        <taxon>Metazoa</taxon>
        <taxon>Ecdysozoa</taxon>
        <taxon>Arthropoda</taxon>
        <taxon>Hexapoda</taxon>
        <taxon>Insecta</taxon>
        <taxon>Pterygota</taxon>
        <taxon>Neoptera</taxon>
        <taxon>Polyneoptera</taxon>
        <taxon>Dictyoptera</taxon>
        <taxon>Blattodea</taxon>
        <taxon>Blattoidea</taxon>
        <taxon>Termitoidae</taxon>
        <taxon>Termopsidae</taxon>
        <taxon>Zootermopsis</taxon>
    </lineage>
</organism>
<evidence type="ECO:0000313" key="1">
    <source>
        <dbReference type="EMBL" id="KDR07357.1"/>
    </source>
</evidence>
<dbReference type="Proteomes" id="UP000027135">
    <property type="component" value="Unassembled WGS sequence"/>
</dbReference>
<dbReference type="AlphaFoldDB" id="A0A067QIV4"/>
<accession>A0A067QIV4</accession>
<dbReference type="InParanoid" id="A0A067QIV4"/>
<proteinExistence type="predicted"/>
<gene>
    <name evidence="1" type="ORF">L798_03222</name>
</gene>
<evidence type="ECO:0000313" key="2">
    <source>
        <dbReference type="Proteomes" id="UP000027135"/>
    </source>
</evidence>
<sequence length="209" mass="24623">MDVENCRTTQTIHGILPSDTQEYNSATIKDNLKELFPPGYMKGKKENDMKELGMNFSEMDYSLSKMNKLTQHLQQNNEKLDNEIDKIIWSQNRAKLTLISQKIHHQGIIQTMEGHTAQVTNTHDYCDKTFNRQRLIDKISSLKKHLESRYKVTEQNHTQASKIKQENLILKNRNHAMFIRLARQHQEVQIRRQQASEKLTILRQAYKMS</sequence>
<keyword evidence="2" id="KW-1185">Reference proteome</keyword>
<reference evidence="1 2" key="1">
    <citation type="journal article" date="2014" name="Nat. Commun.">
        <title>Molecular traces of alternative social organization in a termite genome.</title>
        <authorList>
            <person name="Terrapon N."/>
            <person name="Li C."/>
            <person name="Robertson H.M."/>
            <person name="Ji L."/>
            <person name="Meng X."/>
            <person name="Booth W."/>
            <person name="Chen Z."/>
            <person name="Childers C.P."/>
            <person name="Glastad K.M."/>
            <person name="Gokhale K."/>
            <person name="Gowin J."/>
            <person name="Gronenberg W."/>
            <person name="Hermansen R.A."/>
            <person name="Hu H."/>
            <person name="Hunt B.G."/>
            <person name="Huylmans A.K."/>
            <person name="Khalil S.M."/>
            <person name="Mitchell R.D."/>
            <person name="Munoz-Torres M.C."/>
            <person name="Mustard J.A."/>
            <person name="Pan H."/>
            <person name="Reese J.T."/>
            <person name="Scharf M.E."/>
            <person name="Sun F."/>
            <person name="Vogel H."/>
            <person name="Xiao J."/>
            <person name="Yang W."/>
            <person name="Yang Z."/>
            <person name="Yang Z."/>
            <person name="Zhou J."/>
            <person name="Zhu J."/>
            <person name="Brent C.S."/>
            <person name="Elsik C.G."/>
            <person name="Goodisman M.A."/>
            <person name="Liberles D.A."/>
            <person name="Roe R.M."/>
            <person name="Vargo E.L."/>
            <person name="Vilcinskas A."/>
            <person name="Wang J."/>
            <person name="Bornberg-Bauer E."/>
            <person name="Korb J."/>
            <person name="Zhang G."/>
            <person name="Liebig J."/>
        </authorList>
    </citation>
    <scope>NUCLEOTIDE SEQUENCE [LARGE SCALE GENOMIC DNA]</scope>
    <source>
        <tissue evidence="1">Whole organism</tissue>
    </source>
</reference>